<dbReference type="Proteomes" id="UP000029779">
    <property type="component" value="Segment"/>
</dbReference>
<name>G9I0C1_HZNV2</name>
<keyword evidence="2" id="KW-0472">Membrane</keyword>
<reference evidence="3 4" key="1">
    <citation type="journal article" date="2012" name="Viruses">
        <title>Analysis of the Genome of the Sexually Transmitted Insect Virus Helicoverpa zea Nudivirus 2.</title>
        <authorList>
            <person name="Burand J.P."/>
            <person name="Kim W."/>
            <person name="Afonso C.L."/>
            <person name="Tulman E.R."/>
            <person name="Kutish G.F."/>
            <person name="Lu Z."/>
            <person name="Rock D.L."/>
        </authorList>
    </citation>
    <scope>NUCLEOTIDE SEQUENCE [LARGE SCALE GENOMIC DNA]</scope>
    <source>
        <strain evidence="3">MS1</strain>
    </source>
</reference>
<evidence type="ECO:0000256" key="1">
    <source>
        <dbReference type="SAM" id="MobiDB-lite"/>
    </source>
</evidence>
<keyword evidence="2" id="KW-0812">Transmembrane</keyword>
<keyword evidence="2" id="KW-1133">Transmembrane helix</keyword>
<gene>
    <name evidence="3" type="primary">orf95</name>
    <name evidence="3" type="ORF">Hz2V095</name>
</gene>
<feature type="compositionally biased region" description="Acidic residues" evidence="1">
    <location>
        <begin position="166"/>
        <end position="181"/>
    </location>
</feature>
<proteinExistence type="predicted"/>
<organismHost>
    <name type="scientific">Helicoverpa zea</name>
    <name type="common">Corn earworm moth</name>
    <name type="synonym">Heliothis zea</name>
    <dbReference type="NCBI Taxonomy" id="7113"/>
</organismHost>
<evidence type="ECO:0000313" key="3">
    <source>
        <dbReference type="EMBL" id="AEW69644.1"/>
    </source>
</evidence>
<dbReference type="RefSeq" id="YP_004956843.1">
    <property type="nucleotide sequence ID" value="NC_004156.2"/>
</dbReference>
<sequence length="195" mass="21700">MVFTQFVSCTLGAVLVIALVFLVALIVFGYAVNSMVLYRSIFNVGNVLDENLSFRDLYTLCKRLLMDRYDRLFDTKTVGSKAGSKADLDVLESKTEESTKEPSKELSKSEPSKELSKSEPSIESEPTKEPEPSKESGSKSKTIDSVDGTVKDSVGKDNDKSKDKSTDDDDDEDEDIEELDYYADTVNEEGFRRGD</sequence>
<protein>
    <submittedName>
        <fullName evidence="3">Uncharacterized protein</fullName>
    </submittedName>
</protein>
<evidence type="ECO:0000256" key="2">
    <source>
        <dbReference type="SAM" id="Phobius"/>
    </source>
</evidence>
<feature type="region of interest" description="Disordered" evidence="1">
    <location>
        <begin position="89"/>
        <end position="195"/>
    </location>
</feature>
<accession>G9I0C1</accession>
<feature type="compositionally biased region" description="Basic and acidic residues" evidence="1">
    <location>
        <begin position="125"/>
        <end position="165"/>
    </location>
</feature>
<evidence type="ECO:0000313" key="4">
    <source>
        <dbReference type="Proteomes" id="UP000029779"/>
    </source>
</evidence>
<dbReference type="KEGG" id="vg:11536510"/>
<dbReference type="GeneID" id="11536510"/>
<feature type="transmembrane region" description="Helical" evidence="2">
    <location>
        <begin position="12"/>
        <end position="32"/>
    </location>
</feature>
<keyword evidence="4" id="KW-1185">Reference proteome</keyword>
<feature type="compositionally biased region" description="Basic and acidic residues" evidence="1">
    <location>
        <begin position="89"/>
        <end position="117"/>
    </location>
</feature>
<organism evidence="3 4">
    <name type="scientific">Helicoverpa zea nudivirus 2</name>
    <name type="common">HzNV-2</name>
    <dbReference type="NCBI Taxonomy" id="1128424"/>
    <lineage>
        <taxon>Viruses</taxon>
        <taxon>Viruses incertae sedis</taxon>
        <taxon>Naldaviricetes</taxon>
        <taxon>Lefavirales</taxon>
        <taxon>Nudiviridae</taxon>
        <taxon>Betanudivirus</taxon>
        <taxon>Betanudivirus hezeae</taxon>
    </lineage>
</organism>
<dbReference type="EMBL" id="JN418988">
    <property type="protein sequence ID" value="AEW69644.1"/>
    <property type="molecule type" value="Genomic_DNA"/>
</dbReference>